<dbReference type="Proteomes" id="UP001156666">
    <property type="component" value="Unassembled WGS sequence"/>
</dbReference>
<organism evidence="2 3">
    <name type="scientific">Portibacter lacus</name>
    <dbReference type="NCBI Taxonomy" id="1099794"/>
    <lineage>
        <taxon>Bacteria</taxon>
        <taxon>Pseudomonadati</taxon>
        <taxon>Bacteroidota</taxon>
        <taxon>Saprospiria</taxon>
        <taxon>Saprospirales</taxon>
        <taxon>Haliscomenobacteraceae</taxon>
        <taxon>Portibacter</taxon>
    </lineage>
</organism>
<feature type="domain" description="Secretion system C-terminal sorting" evidence="1">
    <location>
        <begin position="761"/>
        <end position="826"/>
    </location>
</feature>
<keyword evidence="3" id="KW-1185">Reference proteome</keyword>
<reference evidence="2" key="2">
    <citation type="submission" date="2023-01" db="EMBL/GenBank/DDBJ databases">
        <title>Draft genome sequence of Portibacter lacus strain NBRC 108769.</title>
        <authorList>
            <person name="Sun Q."/>
            <person name="Mori K."/>
        </authorList>
    </citation>
    <scope>NUCLEOTIDE SEQUENCE</scope>
    <source>
        <strain evidence="2">NBRC 108769</strain>
    </source>
</reference>
<dbReference type="EMBL" id="BSOH01000014">
    <property type="protein sequence ID" value="GLR17719.1"/>
    <property type="molecule type" value="Genomic_DNA"/>
</dbReference>
<protein>
    <recommendedName>
        <fullName evidence="1">Secretion system C-terminal sorting domain-containing protein</fullName>
    </recommendedName>
</protein>
<evidence type="ECO:0000313" key="3">
    <source>
        <dbReference type="Proteomes" id="UP001156666"/>
    </source>
</evidence>
<dbReference type="Pfam" id="PF11617">
    <property type="entry name" value="Cu-binding_MopE"/>
    <property type="match status" value="8"/>
</dbReference>
<accession>A0AA37SQ94</accession>
<dbReference type="InterPro" id="IPR026444">
    <property type="entry name" value="Secre_tail"/>
</dbReference>
<dbReference type="InterPro" id="IPR011050">
    <property type="entry name" value="Pectin_lyase_fold/virulence"/>
</dbReference>
<dbReference type="Gene3D" id="2.160.20.10">
    <property type="entry name" value="Single-stranded right-handed beta-helix, Pectin lyase-like"/>
    <property type="match status" value="1"/>
</dbReference>
<comment type="caution">
    <text evidence="2">The sequence shown here is derived from an EMBL/GenBank/DDBJ whole genome shotgun (WGS) entry which is preliminary data.</text>
</comment>
<dbReference type="Pfam" id="PF18962">
    <property type="entry name" value="Por_Secre_tail"/>
    <property type="match status" value="1"/>
</dbReference>
<sequence length="833" mass="89987">MRFAITVMVMFLGQFLSGQDCGCTINQVETNQVESCDLVIGEIVNVSTVSEFRAAIYEANQTGGNKTILIADGTYAVASTASYPYITASNMVIRSASGNRDAVILTGQGMKAVNGTEIGLSLQGDNITVADLTIKEVGNHGISLNSNNNLIHNVRIQNTFEQMIKGTSQDGGSDDCIVQCSLFEYTAGIGPQFYIGGLDIHDGDNWIVRDNIFKSIASPSGSQAEHAVHFWNNSSNNIVERNLMYNCDRGVGFGLGQNSANEGGIIRNNMITNDGAGPFNDVGIGLESSPNTKVYNNTIFISYQNSIEYRFSSTTNVDIQNNLTNKRIWLRNNGSGNVENNVTNAVEDWFVSTSTGNLRLASARANIIDQGADLAEVTDDIDQRSRPLDSGIDLGAHEFFVGGAVDADNDGFNSDIDCDDNNASVNPDATEIPNNDIDEDCDGVSLIIDEDNDGFNSDQDCDDTNAAINPDAMEIPNNNIDENCDGILSVTDADNDGFNSDIDCDDNNASVNPDATEIPNNDVDEDCDGVALIIDEDNDGFNSDQDCDDTNAAINPDAMEIPNNNIDENCDGILSVTDADNDGFNSDVDCDDNNASVNPDATEIPNNDIDEDCDGVALIIDEDNDGFNSDQDCDDTNAAINPDAMEIPNNNIDENCDGILSVTDADNDGFNSDVDCDDNNASVNPDATEIPNNEIDEDCDGVTLIIDEDNDGFNSDQDCDDTNAAINPDAMEIPNNNIDENCDGEDLTTGIEEWQLGNVAIYPNPVSDQLVIDHIKGAYSATILSMDGRKVYFRSNLLGETHLELNSLHKGVYFLKLKVEKNNEEKVFRLIKI</sequence>
<proteinExistence type="predicted"/>
<dbReference type="InterPro" id="IPR012334">
    <property type="entry name" value="Pectin_lyas_fold"/>
</dbReference>
<dbReference type="InterPro" id="IPR021655">
    <property type="entry name" value="Put_metal-bd"/>
</dbReference>
<dbReference type="RefSeq" id="WP_235291390.1">
    <property type="nucleotide sequence ID" value="NZ_BSOH01000014.1"/>
</dbReference>
<dbReference type="InterPro" id="IPR006626">
    <property type="entry name" value="PbH1"/>
</dbReference>
<reference evidence="2" key="1">
    <citation type="journal article" date="2014" name="Int. J. Syst. Evol. Microbiol.">
        <title>Complete genome sequence of Corynebacterium casei LMG S-19264T (=DSM 44701T), isolated from a smear-ripened cheese.</title>
        <authorList>
            <consortium name="US DOE Joint Genome Institute (JGI-PGF)"/>
            <person name="Walter F."/>
            <person name="Albersmeier A."/>
            <person name="Kalinowski J."/>
            <person name="Ruckert C."/>
        </authorList>
    </citation>
    <scope>NUCLEOTIDE SEQUENCE</scope>
    <source>
        <strain evidence="2">NBRC 108769</strain>
    </source>
</reference>
<gene>
    <name evidence="2" type="ORF">GCM10007940_23340</name>
</gene>
<dbReference type="AlphaFoldDB" id="A0AA37SQ94"/>
<evidence type="ECO:0000259" key="1">
    <source>
        <dbReference type="Pfam" id="PF18962"/>
    </source>
</evidence>
<evidence type="ECO:0000313" key="2">
    <source>
        <dbReference type="EMBL" id="GLR17719.1"/>
    </source>
</evidence>
<dbReference type="SUPFAM" id="SSF51126">
    <property type="entry name" value="Pectin lyase-like"/>
    <property type="match status" value="1"/>
</dbReference>
<name>A0AA37SQ94_9BACT</name>
<dbReference type="SMART" id="SM00710">
    <property type="entry name" value="PbH1"/>
    <property type="match status" value="4"/>
</dbReference>
<dbReference type="NCBIfam" id="TIGR04183">
    <property type="entry name" value="Por_Secre_tail"/>
    <property type="match status" value="1"/>
</dbReference>